<dbReference type="SMART" id="SM00387">
    <property type="entry name" value="HATPase_c"/>
    <property type="match status" value="1"/>
</dbReference>
<comment type="caution">
    <text evidence="3">The sequence shown here is derived from an EMBL/GenBank/DDBJ whole genome shotgun (WGS) entry which is preliminary data.</text>
</comment>
<dbReference type="SUPFAM" id="SSF55874">
    <property type="entry name" value="ATPase domain of HSP90 chaperone/DNA topoisomerase II/histidine kinase"/>
    <property type="match status" value="1"/>
</dbReference>
<keyword evidence="3" id="KW-0418">Kinase</keyword>
<dbReference type="Gene3D" id="3.30.565.10">
    <property type="entry name" value="Histidine kinase-like ATPase, C-terminal domain"/>
    <property type="match status" value="1"/>
</dbReference>
<dbReference type="InterPro" id="IPR005467">
    <property type="entry name" value="His_kinase_dom"/>
</dbReference>
<dbReference type="InterPro" id="IPR036890">
    <property type="entry name" value="HATPase_C_sf"/>
</dbReference>
<dbReference type="PANTHER" id="PTHR43547">
    <property type="entry name" value="TWO-COMPONENT HISTIDINE KINASE"/>
    <property type="match status" value="1"/>
</dbReference>
<gene>
    <name evidence="3" type="ORF">ASZ90_001167</name>
</gene>
<dbReference type="PANTHER" id="PTHR43547:SF2">
    <property type="entry name" value="HYBRID SIGNAL TRANSDUCTION HISTIDINE KINASE C"/>
    <property type="match status" value="1"/>
</dbReference>
<reference evidence="3" key="1">
    <citation type="journal article" date="2015" name="Proc. Natl. Acad. Sci. U.S.A.">
        <title>Networks of energetic and metabolic interactions define dynamics in microbial communities.</title>
        <authorList>
            <person name="Embree M."/>
            <person name="Liu J.K."/>
            <person name="Al-Bassam M.M."/>
            <person name="Zengler K."/>
        </authorList>
    </citation>
    <scope>NUCLEOTIDE SEQUENCE</scope>
</reference>
<feature type="domain" description="Histidine kinase" evidence="2">
    <location>
        <begin position="172"/>
        <end position="381"/>
    </location>
</feature>
<dbReference type="PROSITE" id="PS50109">
    <property type="entry name" value="HIS_KIN"/>
    <property type="match status" value="1"/>
</dbReference>
<sequence>MPQAALETRFASAARSPEGELDRQYEIITSQQIPQLLDAVPISVMVLNVNRQVVFGNKMFLKAVGASHVRDMIGKRPGEAFGCVHSNLTPGGCGTTEFCVECGAVRSVLKGLRGEWNVMECNINRDACPDGGAESLDLRVCSAPYTVMGETFVVFSITDISHEKRRRILERIFFHDILNTLGGIKGILEFVKDEAPEHMREDAELIYGAMVSLSEEIVSQKQLLAAESNELDVNVIDLTAMDILEVLQRTFRNTEEAKERRLMIDPAAQQAAFRSDYALLKRVMGNMVKNALEGTPSGGAVTMGATVAGDEITFTVHNPGFIPRKVQLHLFNRSFSTKGAGRGLGTYSMKLLAERYLDGEVRFETSEEAGTTFFVRLPLAGPQMPQMPEIPTPVPA</sequence>
<dbReference type="Pfam" id="PF02518">
    <property type="entry name" value="HATPase_c"/>
    <property type="match status" value="1"/>
</dbReference>
<dbReference type="EMBL" id="LNQE01000149">
    <property type="protein sequence ID" value="KUG28987.1"/>
    <property type="molecule type" value="Genomic_DNA"/>
</dbReference>
<dbReference type="AlphaFoldDB" id="A0A0W8G753"/>
<dbReference type="InterPro" id="IPR003594">
    <property type="entry name" value="HATPase_dom"/>
</dbReference>
<keyword evidence="1" id="KW-0597">Phosphoprotein</keyword>
<evidence type="ECO:0000313" key="3">
    <source>
        <dbReference type="EMBL" id="KUG28987.1"/>
    </source>
</evidence>
<protein>
    <submittedName>
        <fullName evidence="3">Sensor histidine kinase</fullName>
    </submittedName>
</protein>
<evidence type="ECO:0000259" key="2">
    <source>
        <dbReference type="PROSITE" id="PS50109"/>
    </source>
</evidence>
<keyword evidence="3" id="KW-0808">Transferase</keyword>
<name>A0A0W8G753_9ZZZZ</name>
<accession>A0A0W8G753</accession>
<organism evidence="3">
    <name type="scientific">hydrocarbon metagenome</name>
    <dbReference type="NCBI Taxonomy" id="938273"/>
    <lineage>
        <taxon>unclassified sequences</taxon>
        <taxon>metagenomes</taxon>
        <taxon>ecological metagenomes</taxon>
    </lineage>
</organism>
<evidence type="ECO:0000256" key="1">
    <source>
        <dbReference type="ARBA" id="ARBA00022553"/>
    </source>
</evidence>
<proteinExistence type="predicted"/>
<dbReference type="GO" id="GO:0000155">
    <property type="term" value="F:phosphorelay sensor kinase activity"/>
    <property type="evidence" value="ECO:0007669"/>
    <property type="project" value="TreeGrafter"/>
</dbReference>